<dbReference type="NCBIfam" id="TIGR01552">
    <property type="entry name" value="phd_fam"/>
    <property type="match status" value="1"/>
</dbReference>
<dbReference type="EMBL" id="CP011454">
    <property type="protein sequence ID" value="AMW03741.1"/>
    <property type="molecule type" value="Genomic_DNA"/>
</dbReference>
<protein>
    <submittedName>
        <fullName evidence="2">Uncharacterized protein</fullName>
    </submittedName>
</protein>
<reference evidence="2 3" key="1">
    <citation type="journal article" date="2014" name="Proc. Natl. Acad. Sci. U.S.A.">
        <title>Functional type 2 photosynthetic reaction centers found in the rare bacterial phylum Gemmatimonadetes.</title>
        <authorList>
            <person name="Zeng Y."/>
            <person name="Feng F."/>
            <person name="Medova H."/>
            <person name="Dean J."/>
            <person name="Koblizek M."/>
        </authorList>
    </citation>
    <scope>NUCLEOTIDE SEQUENCE [LARGE SCALE GENOMIC DNA]</scope>
    <source>
        <strain evidence="2 3">AP64</strain>
    </source>
</reference>
<evidence type="ECO:0000313" key="3">
    <source>
        <dbReference type="Proteomes" id="UP000076404"/>
    </source>
</evidence>
<dbReference type="KEGG" id="gph:GEMMAAP_00525"/>
<proteinExistence type="inferred from homology"/>
<dbReference type="OrthoDB" id="963455at2"/>
<keyword evidence="3" id="KW-1185">Reference proteome</keyword>
<sequence length="85" mass="8889">MPSKPIETIAISEFKATCLAVLERVRRTGTSIVVTKRGEPVAQINPPSVASTGEAWLGSMAGTATLTDDLIAPASATNDWDVFSA</sequence>
<dbReference type="AlphaFoldDB" id="A0A143BGL1"/>
<dbReference type="Gene3D" id="3.40.1620.10">
    <property type="entry name" value="YefM-like domain"/>
    <property type="match status" value="1"/>
</dbReference>
<evidence type="ECO:0000256" key="1">
    <source>
        <dbReference type="ARBA" id="ARBA00009981"/>
    </source>
</evidence>
<dbReference type="InterPro" id="IPR036165">
    <property type="entry name" value="YefM-like_sf"/>
</dbReference>
<dbReference type="Proteomes" id="UP000076404">
    <property type="component" value="Chromosome"/>
</dbReference>
<comment type="similarity">
    <text evidence="1">Belongs to the phD/YefM antitoxin family.</text>
</comment>
<organism evidence="2 3">
    <name type="scientific">Gemmatimonas phototrophica</name>
    <dbReference type="NCBI Taxonomy" id="1379270"/>
    <lineage>
        <taxon>Bacteria</taxon>
        <taxon>Pseudomonadati</taxon>
        <taxon>Gemmatimonadota</taxon>
        <taxon>Gemmatimonadia</taxon>
        <taxon>Gemmatimonadales</taxon>
        <taxon>Gemmatimonadaceae</taxon>
        <taxon>Gemmatimonas</taxon>
    </lineage>
</organism>
<gene>
    <name evidence="2" type="ORF">GEMMAAP_00525</name>
</gene>
<dbReference type="STRING" id="1379270.GEMMAAP_00525"/>
<dbReference type="SUPFAM" id="SSF143120">
    <property type="entry name" value="YefM-like"/>
    <property type="match status" value="1"/>
</dbReference>
<dbReference type="eggNOG" id="COG2161">
    <property type="taxonomic scope" value="Bacteria"/>
</dbReference>
<accession>A0A143BGL1</accession>
<reference evidence="2 3" key="2">
    <citation type="journal article" date="2016" name="Environ. Microbiol. Rep.">
        <title>Metagenomic evidence for the presence of phototrophic Gemmatimonadetes bacteria in diverse environments.</title>
        <authorList>
            <person name="Zeng Y."/>
            <person name="Baumbach J."/>
            <person name="Barbosa E.G."/>
            <person name="Azevedo V."/>
            <person name="Zhang C."/>
            <person name="Koblizek M."/>
        </authorList>
    </citation>
    <scope>NUCLEOTIDE SEQUENCE [LARGE SCALE GENOMIC DNA]</scope>
    <source>
        <strain evidence="2 3">AP64</strain>
    </source>
</reference>
<evidence type="ECO:0000313" key="2">
    <source>
        <dbReference type="EMBL" id="AMW03741.1"/>
    </source>
</evidence>
<name>A0A143BGL1_9BACT</name>
<dbReference type="RefSeq" id="WP_026849009.1">
    <property type="nucleotide sequence ID" value="NZ_CP011454.1"/>
</dbReference>